<dbReference type="AlphaFoldDB" id="A0A397G1Q2"/>
<accession>A0A397G1Q2</accession>
<comment type="caution">
    <text evidence="2">The sequence shown here is derived from an EMBL/GenBank/DDBJ whole genome shotgun (WGS) entry which is preliminary data.</text>
</comment>
<feature type="region of interest" description="Disordered" evidence="1">
    <location>
        <begin position="1"/>
        <end position="42"/>
    </location>
</feature>
<protein>
    <submittedName>
        <fullName evidence="2">Uncharacterized protein</fullName>
    </submittedName>
</protein>
<feature type="compositionally biased region" description="Polar residues" evidence="1">
    <location>
        <begin position="1"/>
        <end position="13"/>
    </location>
</feature>
<dbReference type="GeneID" id="38122900"/>
<proteinExistence type="predicted"/>
<feature type="compositionally biased region" description="Polar residues" evidence="1">
    <location>
        <begin position="21"/>
        <end position="42"/>
    </location>
</feature>
<keyword evidence="3" id="KW-1185">Reference proteome</keyword>
<reference evidence="2" key="1">
    <citation type="submission" date="2018-08" db="EMBL/GenBank/DDBJ databases">
        <title>Draft genome sequence of azole-resistant Aspergillus thermomutatus (Neosartorya pseudofischeri) strain HMR AF 39, isolated from a human nasal aspirate.</title>
        <authorList>
            <person name="Parent-Michaud M."/>
            <person name="Dufresne P.J."/>
            <person name="Fournier E."/>
            <person name="Martineau C."/>
            <person name="Moreira S."/>
            <person name="Perkins V."/>
            <person name="De Repentigny L."/>
            <person name="Dufresne S.F."/>
        </authorList>
    </citation>
    <scope>NUCLEOTIDE SEQUENCE [LARGE SCALE GENOMIC DNA]</scope>
    <source>
        <strain evidence="2">HMR AF 39</strain>
    </source>
</reference>
<evidence type="ECO:0000256" key="1">
    <source>
        <dbReference type="SAM" id="MobiDB-lite"/>
    </source>
</evidence>
<dbReference type="OrthoDB" id="4402936at2759"/>
<organism evidence="2 3">
    <name type="scientific">Aspergillus thermomutatus</name>
    <name type="common">Neosartorya pseudofischeri</name>
    <dbReference type="NCBI Taxonomy" id="41047"/>
    <lineage>
        <taxon>Eukaryota</taxon>
        <taxon>Fungi</taxon>
        <taxon>Dikarya</taxon>
        <taxon>Ascomycota</taxon>
        <taxon>Pezizomycotina</taxon>
        <taxon>Eurotiomycetes</taxon>
        <taxon>Eurotiomycetidae</taxon>
        <taxon>Eurotiales</taxon>
        <taxon>Aspergillaceae</taxon>
        <taxon>Aspergillus</taxon>
        <taxon>Aspergillus subgen. Fumigati</taxon>
    </lineage>
</organism>
<evidence type="ECO:0000313" key="2">
    <source>
        <dbReference type="EMBL" id="RHZ43226.1"/>
    </source>
</evidence>
<evidence type="ECO:0000313" key="3">
    <source>
        <dbReference type="Proteomes" id="UP000215305"/>
    </source>
</evidence>
<dbReference type="Proteomes" id="UP000215305">
    <property type="component" value="Unassembled WGS sequence"/>
</dbReference>
<dbReference type="EMBL" id="NKHU02000465">
    <property type="protein sequence ID" value="RHZ43226.1"/>
    <property type="molecule type" value="Genomic_DNA"/>
</dbReference>
<name>A0A397G1Q2_ASPTH</name>
<gene>
    <name evidence="2" type="ORF">CDV56_100926</name>
</gene>
<dbReference type="RefSeq" id="XP_026609616.1">
    <property type="nucleotide sequence ID" value="XM_026754545.1"/>
</dbReference>
<sequence>MTKDLVSQAQPSTMAPPLTFSRASTSTSPMNKPTPASGTAKPLQNSALNLIITLFKLQTDRVIHSLREIYEGEDLVFPDTFEHSDTSPPVQYLTWDSHHNPSSSTAILISHSVEAPDDMTVEELYEVEVPPGLMVRIEELPQ</sequence>
<dbReference type="VEuPathDB" id="FungiDB:CDV56_100926"/>